<evidence type="ECO:0000313" key="4">
    <source>
        <dbReference type="Proteomes" id="UP000310200"/>
    </source>
</evidence>
<feature type="region of interest" description="Disordered" evidence="1">
    <location>
        <begin position="135"/>
        <end position="162"/>
    </location>
</feature>
<feature type="domain" description="DUF4781" evidence="2">
    <location>
        <begin position="190"/>
        <end position="512"/>
    </location>
</feature>
<dbReference type="STRING" id="300112.A0A4S2KTZ2"/>
<evidence type="ECO:0000256" key="1">
    <source>
        <dbReference type="SAM" id="MobiDB-lite"/>
    </source>
</evidence>
<dbReference type="PANTHER" id="PTHR21115:SF0">
    <property type="entry name" value="GH06117P-RELATED"/>
    <property type="match status" value="1"/>
</dbReference>
<dbReference type="PANTHER" id="PTHR21115">
    <property type="entry name" value="GH06117P-RELATED"/>
    <property type="match status" value="1"/>
</dbReference>
<evidence type="ECO:0000259" key="2">
    <source>
        <dbReference type="Pfam" id="PF16013"/>
    </source>
</evidence>
<name>A0A4S2KTZ2_9HYME</name>
<sequence length="726" mass="81846">MAEKEEEEVTDILWEETKTFAVEQQQCLYDSLPDYLMYKSDEHKYLKQNIGYARYGSPKDTKEASATESNSCYCKTENSSDTDVADSVVYDKKAQETIDKIYDKICKCAGETDSSEPIYVGIIYNMVFRQKMNIKSKKKEGKKKEEKTEVKKEGETEVKKEEEMEVKEMKTEAKEDEKDKKVMLLDVLPVPIFKIKRRIQKNSETTKNAKQEDAAITDGIQYETWFVAHNARVYKNWRDYVENNDLPAFTMVLPKDGVYQPNPDYPITEDYSTVWLEIMESPACNWKTKLCYGIDIASNVVGFGTVGLTVASLFTPLAPVVVVSGLAAAGATGAWSFGRNVQQLADRNSHEESIHVFDKEALPHYLGIAGTAFGLGVVGGSAIISNVAARGMTVNTVARAAFNTVQGGNLFINGVGVLYQSYNMIDKYITDKTVSMGDALNLATHLMFFCGSVVKVQFASDIIESTQGRIMTDYKESLGTKRLRKKYNRALRKAAETNVCKIEENAEVIRYIRNRQELSSNQSLTKGGNRISDKASRNIVWSCEHGRLKVNGILLLDPIVYVTRLIRLGIFIESNQNNSSGPHADDSIADQLARVLCDLLSKLYVSDDCPKSTKIPIVPDFEPLLREMGSMNINEECLKKLFAVAVKLMKRSKDMDDFLFLTFTFVWQYCKANLKQWGMSLTYCTQSISSSKILEKIIIAIFEAIDMLLNNLSNAFMTYMNTSLHR</sequence>
<keyword evidence="4" id="KW-1185">Reference proteome</keyword>
<dbReference type="Pfam" id="PF16013">
    <property type="entry name" value="DUF4781"/>
    <property type="match status" value="1"/>
</dbReference>
<gene>
    <name evidence="3" type="ORF">DBV15_00508</name>
</gene>
<proteinExistence type="predicted"/>
<dbReference type="InterPro" id="IPR031962">
    <property type="entry name" value="DUF4781"/>
</dbReference>
<dbReference type="AlphaFoldDB" id="A0A4S2KTZ2"/>
<evidence type="ECO:0000313" key="3">
    <source>
        <dbReference type="EMBL" id="TGZ53036.1"/>
    </source>
</evidence>
<feature type="region of interest" description="Disordered" evidence="1">
    <location>
        <begin position="57"/>
        <end position="79"/>
    </location>
</feature>
<organism evidence="3 4">
    <name type="scientific">Temnothorax longispinosus</name>
    <dbReference type="NCBI Taxonomy" id="300112"/>
    <lineage>
        <taxon>Eukaryota</taxon>
        <taxon>Metazoa</taxon>
        <taxon>Ecdysozoa</taxon>
        <taxon>Arthropoda</taxon>
        <taxon>Hexapoda</taxon>
        <taxon>Insecta</taxon>
        <taxon>Pterygota</taxon>
        <taxon>Neoptera</taxon>
        <taxon>Endopterygota</taxon>
        <taxon>Hymenoptera</taxon>
        <taxon>Apocrita</taxon>
        <taxon>Aculeata</taxon>
        <taxon>Formicoidea</taxon>
        <taxon>Formicidae</taxon>
        <taxon>Myrmicinae</taxon>
        <taxon>Temnothorax</taxon>
    </lineage>
</organism>
<accession>A0A4S2KTZ2</accession>
<protein>
    <recommendedName>
        <fullName evidence="2">DUF4781 domain-containing protein</fullName>
    </recommendedName>
</protein>
<feature type="compositionally biased region" description="Basic and acidic residues" evidence="1">
    <location>
        <begin position="142"/>
        <end position="162"/>
    </location>
</feature>
<dbReference type="EMBL" id="QBLH01001127">
    <property type="protein sequence ID" value="TGZ53036.1"/>
    <property type="molecule type" value="Genomic_DNA"/>
</dbReference>
<comment type="caution">
    <text evidence="3">The sequence shown here is derived from an EMBL/GenBank/DDBJ whole genome shotgun (WGS) entry which is preliminary data.</text>
</comment>
<reference evidence="3 4" key="1">
    <citation type="journal article" date="2019" name="Philos. Trans. R. Soc. Lond., B, Biol. Sci.">
        <title>Ant behaviour and brain gene expression of defending hosts depend on the ecological success of the intruding social parasite.</title>
        <authorList>
            <person name="Kaur R."/>
            <person name="Stoldt M."/>
            <person name="Jongepier E."/>
            <person name="Feldmeyer B."/>
            <person name="Menzel F."/>
            <person name="Bornberg-Bauer E."/>
            <person name="Foitzik S."/>
        </authorList>
    </citation>
    <scope>NUCLEOTIDE SEQUENCE [LARGE SCALE GENOMIC DNA]</scope>
    <source>
        <tissue evidence="3">Whole body</tissue>
    </source>
</reference>
<feature type="compositionally biased region" description="Polar residues" evidence="1">
    <location>
        <begin position="66"/>
        <end position="79"/>
    </location>
</feature>
<dbReference type="Proteomes" id="UP000310200">
    <property type="component" value="Unassembled WGS sequence"/>
</dbReference>